<evidence type="ECO:0000313" key="4">
    <source>
        <dbReference type="Proteomes" id="UP000292027"/>
    </source>
</evidence>
<accession>A0A4Q7W3H8</accession>
<dbReference type="PANTHER" id="PTHR35174">
    <property type="entry name" value="BLL7171 PROTEIN-RELATED"/>
    <property type="match status" value="1"/>
</dbReference>
<dbReference type="Pfam" id="PF03795">
    <property type="entry name" value="YCII"/>
    <property type="match status" value="1"/>
</dbReference>
<evidence type="ECO:0000259" key="2">
    <source>
        <dbReference type="Pfam" id="PF03795"/>
    </source>
</evidence>
<organism evidence="3 4">
    <name type="scientific">Kribbella rubisoli</name>
    <dbReference type="NCBI Taxonomy" id="3075929"/>
    <lineage>
        <taxon>Bacteria</taxon>
        <taxon>Bacillati</taxon>
        <taxon>Actinomycetota</taxon>
        <taxon>Actinomycetes</taxon>
        <taxon>Propionibacteriales</taxon>
        <taxon>Kribbellaceae</taxon>
        <taxon>Kribbella</taxon>
    </lineage>
</organism>
<keyword evidence="4" id="KW-1185">Reference proteome</keyword>
<reference evidence="3 4" key="1">
    <citation type="journal article" date="2015" name="Stand. Genomic Sci.">
        <title>Genomic Encyclopedia of Bacterial and Archaeal Type Strains, Phase III: the genomes of soil and plant-associated and newly described type strains.</title>
        <authorList>
            <person name="Whitman W.B."/>
            <person name="Woyke T."/>
            <person name="Klenk H.P."/>
            <person name="Zhou Y."/>
            <person name="Lilburn T.G."/>
            <person name="Beck B.J."/>
            <person name="De Vos P."/>
            <person name="Vandamme P."/>
            <person name="Eisen J.A."/>
            <person name="Garrity G."/>
            <person name="Hugenholtz P."/>
            <person name="Kyrpides N.C."/>
        </authorList>
    </citation>
    <scope>NUCLEOTIDE SEQUENCE [LARGE SCALE GENOMIC DNA]</scope>
    <source>
        <strain evidence="3 4">VKM Ac-2540</strain>
    </source>
</reference>
<dbReference type="InterPro" id="IPR011008">
    <property type="entry name" value="Dimeric_a/b-barrel"/>
</dbReference>
<dbReference type="Proteomes" id="UP000292027">
    <property type="component" value="Unassembled WGS sequence"/>
</dbReference>
<gene>
    <name evidence="3" type="ORF">EV645_7365</name>
</gene>
<dbReference type="SUPFAM" id="SSF54909">
    <property type="entry name" value="Dimeric alpha+beta barrel"/>
    <property type="match status" value="1"/>
</dbReference>
<dbReference type="OrthoDB" id="668782at2"/>
<name>A0A4Q7W3H8_9ACTN</name>
<evidence type="ECO:0000313" key="3">
    <source>
        <dbReference type="EMBL" id="RZU03339.1"/>
    </source>
</evidence>
<sequence length="123" mass="13462">MAQYMFLLYDSEDWYDNVTPDDWQQAMKLHGAFAEAVEKAGARILGGEALERSSTASTVKQREGAEPLVTDGPFIETKEALGGYYVIEARDLDQALELAKICPSGNVEVRPVMDTSSDSQPSA</sequence>
<comment type="caution">
    <text evidence="3">The sequence shown here is derived from an EMBL/GenBank/DDBJ whole genome shotgun (WGS) entry which is preliminary data.</text>
</comment>
<evidence type="ECO:0000256" key="1">
    <source>
        <dbReference type="ARBA" id="ARBA00007689"/>
    </source>
</evidence>
<dbReference type="EMBL" id="SHKR01000017">
    <property type="protein sequence ID" value="RZU03339.1"/>
    <property type="molecule type" value="Genomic_DNA"/>
</dbReference>
<protein>
    <recommendedName>
        <fullName evidence="2">YCII-related domain-containing protein</fullName>
    </recommendedName>
</protein>
<dbReference type="InterPro" id="IPR005545">
    <property type="entry name" value="YCII"/>
</dbReference>
<comment type="similarity">
    <text evidence="1">Belongs to the YciI family.</text>
</comment>
<dbReference type="RefSeq" id="WP_130448849.1">
    <property type="nucleotide sequence ID" value="NZ_SHKR01000017.1"/>
</dbReference>
<proteinExistence type="inferred from homology"/>
<dbReference type="Gene3D" id="3.30.70.1060">
    <property type="entry name" value="Dimeric alpha+beta barrel"/>
    <property type="match status" value="1"/>
</dbReference>
<dbReference type="PANTHER" id="PTHR35174:SF3">
    <property type="entry name" value="BLL7171 PROTEIN"/>
    <property type="match status" value="1"/>
</dbReference>
<dbReference type="AlphaFoldDB" id="A0A4Q7W3H8"/>
<feature type="domain" description="YCII-related" evidence="2">
    <location>
        <begin position="3"/>
        <end position="114"/>
    </location>
</feature>